<evidence type="ECO:0000313" key="2">
    <source>
        <dbReference type="EMBL" id="TPR11068.1"/>
    </source>
</evidence>
<accession>A0A505IHY9</accession>
<organism evidence="2 3">
    <name type="scientific">Aspergillus niger</name>
    <dbReference type="NCBI Taxonomy" id="5061"/>
    <lineage>
        <taxon>Eukaryota</taxon>
        <taxon>Fungi</taxon>
        <taxon>Dikarya</taxon>
        <taxon>Ascomycota</taxon>
        <taxon>Pezizomycotina</taxon>
        <taxon>Eurotiomycetes</taxon>
        <taxon>Eurotiomycetidae</taxon>
        <taxon>Eurotiales</taxon>
        <taxon>Aspergillaceae</taxon>
        <taxon>Aspergillus</taxon>
        <taxon>Aspergillus subgen. Circumdati</taxon>
    </lineage>
</organism>
<evidence type="ECO:0000256" key="1">
    <source>
        <dbReference type="SAM" id="MobiDB-lite"/>
    </source>
</evidence>
<protein>
    <submittedName>
        <fullName evidence="2">Uncharacterized protein</fullName>
    </submittedName>
</protein>
<dbReference type="AlphaFoldDB" id="A0A505IHY9"/>
<feature type="region of interest" description="Disordered" evidence="1">
    <location>
        <begin position="1"/>
        <end position="92"/>
    </location>
</feature>
<name>A0A505IHY9_ASPNG</name>
<comment type="caution">
    <text evidence="2">The sequence shown here is derived from an EMBL/GenBank/DDBJ whole genome shotgun (WGS) entry which is preliminary data.</text>
</comment>
<dbReference type="VEuPathDB" id="FungiDB:ATCC64974_12930"/>
<gene>
    <name evidence="2" type="ORF">CAN33_0046865</name>
</gene>
<proteinExistence type="predicted"/>
<dbReference type="Proteomes" id="UP000197666">
    <property type="component" value="Unassembled WGS sequence"/>
</dbReference>
<dbReference type="VEuPathDB" id="FungiDB:ASPNIDRAFT2_1182526"/>
<feature type="region of interest" description="Disordered" evidence="1">
    <location>
        <begin position="111"/>
        <end position="152"/>
    </location>
</feature>
<dbReference type="EMBL" id="NKJJ02000004">
    <property type="protein sequence ID" value="TPR11068.1"/>
    <property type="molecule type" value="Genomic_DNA"/>
</dbReference>
<reference evidence="3" key="1">
    <citation type="submission" date="2018-10" db="EMBL/GenBank/DDBJ databases">
        <title>FDA dAtabase for Regulatory Grade micrObial Sequences (FDA-ARGOS): Supporting development and validation of Infectious Disease Dx tests.</title>
        <authorList>
            <person name="Kerrigan L."/>
            <person name="Tallon L."/>
            <person name="Sadzewicz L."/>
            <person name="Sengamalay N."/>
            <person name="Ott S."/>
            <person name="Godinez A."/>
            <person name="Nagaraj S."/>
            <person name="Vavikolanu K."/>
            <person name="Nadendla S."/>
            <person name="George J."/>
            <person name="Sichtig H."/>
        </authorList>
    </citation>
    <scope>NUCLEOTIDE SEQUENCE [LARGE SCALE GENOMIC DNA]</scope>
    <source>
        <strain evidence="3">FDAARGOS_311</strain>
    </source>
</reference>
<evidence type="ECO:0000313" key="3">
    <source>
        <dbReference type="Proteomes" id="UP000197666"/>
    </source>
</evidence>
<feature type="compositionally biased region" description="Acidic residues" evidence="1">
    <location>
        <begin position="11"/>
        <end position="53"/>
    </location>
</feature>
<feature type="compositionally biased region" description="Acidic residues" evidence="1">
    <location>
        <begin position="122"/>
        <end position="152"/>
    </location>
</feature>
<feature type="compositionally biased region" description="Basic and acidic residues" evidence="1">
    <location>
        <begin position="82"/>
        <end position="92"/>
    </location>
</feature>
<sequence length="152" mass="16993">MAGTKKRANADDDFVLTLSDDENDTLNQLEEEGEGDDEDEDEEEEEDQGEDDGALNSDFEFDVGGAANEVRDFDGWEVNGNEEGKGGDKKAVDIDDIISRRQAKKEAELIRKQKKKQKQEEEFSELEDDDEEDGGMEVDFGDDELLAEDGFG</sequence>